<dbReference type="GO" id="GO:0009103">
    <property type="term" value="P:lipopolysaccharide biosynthetic process"/>
    <property type="evidence" value="ECO:0007669"/>
    <property type="project" value="UniProtKB-ARBA"/>
</dbReference>
<keyword evidence="2" id="KW-1003">Cell membrane</keyword>
<evidence type="ECO:0000256" key="6">
    <source>
        <dbReference type="ARBA" id="ARBA00022989"/>
    </source>
</evidence>
<accession>A0A1X7K1C5</accession>
<dbReference type="OrthoDB" id="870653at2"/>
<keyword evidence="6 8" id="KW-1133">Transmembrane helix</keyword>
<keyword evidence="4" id="KW-0808">Transferase</keyword>
<dbReference type="InterPro" id="IPR050297">
    <property type="entry name" value="LipidA_mod_glycosyltrf_83"/>
</dbReference>
<feature type="transmembrane region" description="Helical" evidence="8">
    <location>
        <begin position="346"/>
        <end position="363"/>
    </location>
</feature>
<dbReference type="STRING" id="1028.SAMN05661096_02201"/>
<evidence type="ECO:0000313" key="10">
    <source>
        <dbReference type="Proteomes" id="UP000193804"/>
    </source>
</evidence>
<evidence type="ECO:0000256" key="8">
    <source>
        <dbReference type="SAM" id="Phobius"/>
    </source>
</evidence>
<evidence type="ECO:0000256" key="4">
    <source>
        <dbReference type="ARBA" id="ARBA00022679"/>
    </source>
</evidence>
<dbReference type="PANTHER" id="PTHR33908:SF11">
    <property type="entry name" value="MEMBRANE PROTEIN"/>
    <property type="match status" value="1"/>
</dbReference>
<evidence type="ECO:0000313" key="9">
    <source>
        <dbReference type="EMBL" id="SMG34016.1"/>
    </source>
</evidence>
<name>A0A1X7K1C5_9BACT</name>
<proteinExistence type="predicted"/>
<dbReference type="RefSeq" id="WP_085517113.1">
    <property type="nucleotide sequence ID" value="NZ_FXAW01000004.1"/>
</dbReference>
<feature type="transmembrane region" description="Helical" evidence="8">
    <location>
        <begin position="113"/>
        <end position="130"/>
    </location>
</feature>
<dbReference type="Proteomes" id="UP000193804">
    <property type="component" value="Unassembled WGS sequence"/>
</dbReference>
<keyword evidence="7 8" id="KW-0472">Membrane</keyword>
<dbReference type="EMBL" id="FXAW01000004">
    <property type="protein sequence ID" value="SMG34016.1"/>
    <property type="molecule type" value="Genomic_DNA"/>
</dbReference>
<feature type="transmembrane region" description="Helical" evidence="8">
    <location>
        <begin position="18"/>
        <end position="40"/>
    </location>
</feature>
<organism evidence="9 10">
    <name type="scientific">Marivirga sericea</name>
    <dbReference type="NCBI Taxonomy" id="1028"/>
    <lineage>
        <taxon>Bacteria</taxon>
        <taxon>Pseudomonadati</taxon>
        <taxon>Bacteroidota</taxon>
        <taxon>Cytophagia</taxon>
        <taxon>Cytophagales</taxon>
        <taxon>Marivirgaceae</taxon>
        <taxon>Marivirga</taxon>
    </lineage>
</organism>
<protein>
    <submittedName>
        <fullName evidence="9">Uncharacterized protein</fullName>
    </submittedName>
</protein>
<dbReference type="GO" id="GO:0005886">
    <property type="term" value="C:plasma membrane"/>
    <property type="evidence" value="ECO:0007669"/>
    <property type="project" value="UniProtKB-SubCell"/>
</dbReference>
<gene>
    <name evidence="9" type="ORF">SAMN05661096_02201</name>
</gene>
<keyword evidence="5 8" id="KW-0812">Transmembrane</keyword>
<feature type="transmembrane region" description="Helical" evidence="8">
    <location>
        <begin position="292"/>
        <end position="310"/>
    </location>
</feature>
<feature type="transmembrane region" description="Helical" evidence="8">
    <location>
        <begin position="268"/>
        <end position="285"/>
    </location>
</feature>
<dbReference type="AlphaFoldDB" id="A0A1X7K1C5"/>
<keyword evidence="10" id="KW-1185">Reference proteome</keyword>
<feature type="transmembrane region" description="Helical" evidence="8">
    <location>
        <begin position="164"/>
        <end position="197"/>
    </location>
</feature>
<dbReference type="GO" id="GO:0016763">
    <property type="term" value="F:pentosyltransferase activity"/>
    <property type="evidence" value="ECO:0007669"/>
    <property type="project" value="TreeGrafter"/>
</dbReference>
<evidence type="ECO:0000256" key="2">
    <source>
        <dbReference type="ARBA" id="ARBA00022475"/>
    </source>
</evidence>
<evidence type="ECO:0000256" key="7">
    <source>
        <dbReference type="ARBA" id="ARBA00023136"/>
    </source>
</evidence>
<dbReference type="PANTHER" id="PTHR33908">
    <property type="entry name" value="MANNOSYLTRANSFERASE YKCB-RELATED"/>
    <property type="match status" value="1"/>
</dbReference>
<comment type="subcellular location">
    <subcellularLocation>
        <location evidence="1">Cell membrane</location>
        <topology evidence="1">Multi-pass membrane protein</topology>
    </subcellularLocation>
</comment>
<evidence type="ECO:0000256" key="3">
    <source>
        <dbReference type="ARBA" id="ARBA00022676"/>
    </source>
</evidence>
<feature type="transmembrane region" description="Helical" evidence="8">
    <location>
        <begin position="316"/>
        <end position="334"/>
    </location>
</feature>
<feature type="transmembrane region" description="Helical" evidence="8">
    <location>
        <begin position="88"/>
        <end position="106"/>
    </location>
</feature>
<keyword evidence="3" id="KW-0328">Glycosyltransferase</keyword>
<sequence length="387" mass="45317">MKGKIEAKTITDQYEWQIVGGLLLLAFGIHVYSTFGGLIWTSDSFHYWAASRSFQSEKVFLAWDGGAYVFWPPLFPIVLSFFNETTYHIIHVICFLSSLFFIYLFFKHLYPKHLVIISLAIFILSVYPYLISSFLWSETIFTFLLFSGLFYYEKWSQAKNKNYNLLISSILLTLMCLQRNAGVFIIFGLSLYCFVIFLKDRNWKFLFTSALINLLIVAPNIVWNSYHKIHQTEDYDFSDRHFIVDFIPNLETYSVEIIRFFIPIQADTPPWILLTFGLTILTLVFVRNPKTFPLIIFSSYIIFFMAMPKFETSETGRFLAPVFPFIILQIVLLSKEALSKFHSKRIKIIISTLLALLLLYNIARTVQNVAQWNYRSIHNPKSAKIFF</sequence>
<feature type="transmembrane region" description="Helical" evidence="8">
    <location>
        <begin position="203"/>
        <end position="222"/>
    </location>
</feature>
<evidence type="ECO:0000256" key="5">
    <source>
        <dbReference type="ARBA" id="ARBA00022692"/>
    </source>
</evidence>
<evidence type="ECO:0000256" key="1">
    <source>
        <dbReference type="ARBA" id="ARBA00004651"/>
    </source>
</evidence>
<reference evidence="10" key="1">
    <citation type="submission" date="2017-04" db="EMBL/GenBank/DDBJ databases">
        <authorList>
            <person name="Varghese N."/>
            <person name="Submissions S."/>
        </authorList>
    </citation>
    <scope>NUCLEOTIDE SEQUENCE [LARGE SCALE GENOMIC DNA]</scope>
    <source>
        <strain evidence="10">DSM 4125</strain>
    </source>
</reference>